<reference evidence="3" key="1">
    <citation type="journal article" date="2019" name="Int. J. Syst. Evol. Microbiol.">
        <title>The Global Catalogue of Microorganisms (GCM) 10K type strain sequencing project: providing services to taxonomists for standard genome sequencing and annotation.</title>
        <authorList>
            <consortium name="The Broad Institute Genomics Platform"/>
            <consortium name="The Broad Institute Genome Sequencing Center for Infectious Disease"/>
            <person name="Wu L."/>
            <person name="Ma J."/>
        </authorList>
    </citation>
    <scope>NUCLEOTIDE SEQUENCE [LARGE SCALE GENOMIC DNA]</scope>
    <source>
        <strain evidence="3">CGMCC 1.12702</strain>
    </source>
</reference>
<protein>
    <submittedName>
        <fullName evidence="2">Type II toxin-antitoxin system VapC family toxin</fullName>
    </submittedName>
</protein>
<evidence type="ECO:0000259" key="1">
    <source>
        <dbReference type="Pfam" id="PF01850"/>
    </source>
</evidence>
<comment type="caution">
    <text evidence="2">The sequence shown here is derived from an EMBL/GenBank/DDBJ whole genome shotgun (WGS) entry which is preliminary data.</text>
</comment>
<proteinExistence type="predicted"/>
<dbReference type="PANTHER" id="PTHR39664:SF2">
    <property type="entry name" value="NUCLEIC ACID-BINDING PROTEIN, CONTAINING PIN DOMAIN-RELATED"/>
    <property type="match status" value="1"/>
</dbReference>
<dbReference type="InterPro" id="IPR002716">
    <property type="entry name" value="PIN_dom"/>
</dbReference>
<feature type="domain" description="PIN" evidence="1">
    <location>
        <begin position="4"/>
        <end position="118"/>
    </location>
</feature>
<dbReference type="PANTHER" id="PTHR39664">
    <property type="match status" value="1"/>
</dbReference>
<accession>A0ABW4U016</accession>
<name>A0ABW4U016_9SPHN</name>
<evidence type="ECO:0000313" key="3">
    <source>
        <dbReference type="Proteomes" id="UP001597400"/>
    </source>
</evidence>
<sequence>MRAVDTNVVLRLIVADDEDQAREAQTLLQNEVLHVSLTVLIEVEWVLRSAYGWKRERIADVLAVLTDLDGLVVDEAAMVRWAAERLAHGADFADMIHLVATRHISCFVTFDRGLARRAGVDAPLPVETLGVS</sequence>
<dbReference type="InterPro" id="IPR029060">
    <property type="entry name" value="PIN-like_dom_sf"/>
</dbReference>
<dbReference type="RefSeq" id="WP_380928816.1">
    <property type="nucleotide sequence ID" value="NZ_JBHUGS010000002.1"/>
</dbReference>
<gene>
    <name evidence="2" type="ORF">ACFSGX_07635</name>
</gene>
<dbReference type="EMBL" id="JBHUGS010000002">
    <property type="protein sequence ID" value="MFD1950636.1"/>
    <property type="molecule type" value="Genomic_DNA"/>
</dbReference>
<dbReference type="Proteomes" id="UP001597400">
    <property type="component" value="Unassembled WGS sequence"/>
</dbReference>
<dbReference type="CDD" id="cd18683">
    <property type="entry name" value="PIN_VapC-like"/>
    <property type="match status" value="1"/>
</dbReference>
<dbReference type="SUPFAM" id="SSF88723">
    <property type="entry name" value="PIN domain-like"/>
    <property type="match status" value="1"/>
</dbReference>
<keyword evidence="3" id="KW-1185">Reference proteome</keyword>
<evidence type="ECO:0000313" key="2">
    <source>
        <dbReference type="EMBL" id="MFD1950636.1"/>
    </source>
</evidence>
<dbReference type="Pfam" id="PF01850">
    <property type="entry name" value="PIN"/>
    <property type="match status" value="1"/>
</dbReference>
<dbReference type="Gene3D" id="3.40.50.1010">
    <property type="entry name" value="5'-nuclease"/>
    <property type="match status" value="1"/>
</dbReference>
<organism evidence="2 3">
    <name type="scientific">Sphingomonas arantia</name>
    <dbReference type="NCBI Taxonomy" id="1460676"/>
    <lineage>
        <taxon>Bacteria</taxon>
        <taxon>Pseudomonadati</taxon>
        <taxon>Pseudomonadota</taxon>
        <taxon>Alphaproteobacteria</taxon>
        <taxon>Sphingomonadales</taxon>
        <taxon>Sphingomonadaceae</taxon>
        <taxon>Sphingomonas</taxon>
    </lineage>
</organism>